<accession>A0A8T4GT44</accession>
<evidence type="ECO:0000256" key="1">
    <source>
        <dbReference type="SAM" id="MobiDB-lite"/>
    </source>
</evidence>
<dbReference type="Proteomes" id="UP000823736">
    <property type="component" value="Unassembled WGS sequence"/>
</dbReference>
<dbReference type="AlphaFoldDB" id="A0A8T4GT44"/>
<evidence type="ECO:0000256" key="2">
    <source>
        <dbReference type="SAM" id="Phobius"/>
    </source>
</evidence>
<dbReference type="RefSeq" id="WP_209490516.1">
    <property type="nucleotide sequence ID" value="NZ_JAGGLC010000001.1"/>
</dbReference>
<gene>
    <name evidence="3" type="ORF">J2753_000734</name>
</gene>
<keyword evidence="2" id="KW-0472">Membrane</keyword>
<reference evidence="3" key="1">
    <citation type="submission" date="2021-03" db="EMBL/GenBank/DDBJ databases">
        <title>Genomic Encyclopedia of Type Strains, Phase IV (KMG-IV): sequencing the most valuable type-strain genomes for metagenomic binning, comparative biology and taxonomic classification.</title>
        <authorList>
            <person name="Goeker M."/>
        </authorList>
    </citation>
    <scope>NUCLEOTIDE SEQUENCE</scope>
    <source>
        <strain evidence="3">DSM 26232</strain>
    </source>
</reference>
<keyword evidence="2" id="KW-1133">Transmembrane helix</keyword>
<evidence type="ECO:0000313" key="4">
    <source>
        <dbReference type="Proteomes" id="UP000823736"/>
    </source>
</evidence>
<dbReference type="EMBL" id="JAGGLC010000001">
    <property type="protein sequence ID" value="MBP1986261.1"/>
    <property type="molecule type" value="Genomic_DNA"/>
</dbReference>
<feature type="region of interest" description="Disordered" evidence="1">
    <location>
        <begin position="1"/>
        <end position="85"/>
    </location>
</feature>
<feature type="transmembrane region" description="Helical" evidence="2">
    <location>
        <begin position="95"/>
        <end position="115"/>
    </location>
</feature>
<feature type="compositionally biased region" description="Low complexity" evidence="1">
    <location>
        <begin position="8"/>
        <end position="24"/>
    </location>
</feature>
<name>A0A8T4GT44_9EURY</name>
<proteinExistence type="predicted"/>
<keyword evidence="2" id="KW-0812">Transmembrane</keyword>
<organism evidence="3 4">
    <name type="scientific">Halolamina salifodinae</name>
    <dbReference type="NCBI Taxonomy" id="1202767"/>
    <lineage>
        <taxon>Archaea</taxon>
        <taxon>Methanobacteriati</taxon>
        <taxon>Methanobacteriota</taxon>
        <taxon>Stenosarchaea group</taxon>
        <taxon>Halobacteria</taxon>
        <taxon>Halobacteriales</taxon>
        <taxon>Haloferacaceae</taxon>
    </lineage>
</organism>
<protein>
    <submittedName>
        <fullName evidence="3">Uncharacterized protein</fullName>
    </submittedName>
</protein>
<sequence>MSDPQTVTAEGTSSTATPTETASGVENETVSGTATPAGTATADNEAGTATPLPTATPTNESGDSPFAALPFSVPELPDLGDTEGPFSVLPPIQGSARIVLVLAGIGAVGLVLSVLREDDL</sequence>
<keyword evidence="4" id="KW-1185">Reference proteome</keyword>
<comment type="caution">
    <text evidence="3">The sequence shown here is derived from an EMBL/GenBank/DDBJ whole genome shotgun (WGS) entry which is preliminary data.</text>
</comment>
<evidence type="ECO:0000313" key="3">
    <source>
        <dbReference type="EMBL" id="MBP1986261.1"/>
    </source>
</evidence>
<feature type="compositionally biased region" description="Low complexity" evidence="1">
    <location>
        <begin position="32"/>
        <end position="58"/>
    </location>
</feature>